<comment type="caution">
    <text evidence="2">The sequence shown here is derived from an EMBL/GenBank/DDBJ whole genome shotgun (WGS) entry which is preliminary data.</text>
</comment>
<feature type="signal peptide" evidence="1">
    <location>
        <begin position="1"/>
        <end position="21"/>
    </location>
</feature>
<protein>
    <recommendedName>
        <fullName evidence="4">DUF4156 domain-containing protein</fullName>
    </recommendedName>
</protein>
<dbReference type="PROSITE" id="PS51257">
    <property type="entry name" value="PROKAR_LIPOPROTEIN"/>
    <property type="match status" value="1"/>
</dbReference>
<keyword evidence="3" id="KW-1185">Reference proteome</keyword>
<evidence type="ECO:0000256" key="1">
    <source>
        <dbReference type="SAM" id="SignalP"/>
    </source>
</evidence>
<proteinExistence type="predicted"/>
<evidence type="ECO:0008006" key="4">
    <source>
        <dbReference type="Google" id="ProtNLM"/>
    </source>
</evidence>
<feature type="chain" id="PRO_5047260518" description="DUF4156 domain-containing protein" evidence="1">
    <location>
        <begin position="22"/>
        <end position="108"/>
    </location>
</feature>
<dbReference type="EMBL" id="JBBKZS010000033">
    <property type="protein sequence ID" value="MEJ8859633.1"/>
    <property type="molecule type" value="Genomic_DNA"/>
</dbReference>
<gene>
    <name evidence="2" type="ORF">WKW79_34090</name>
</gene>
<name>A0ABU8XIJ5_9BURK</name>
<evidence type="ECO:0000313" key="2">
    <source>
        <dbReference type="EMBL" id="MEJ8859633.1"/>
    </source>
</evidence>
<dbReference type="Proteomes" id="UP001367030">
    <property type="component" value="Unassembled WGS sequence"/>
</dbReference>
<sequence>MKSARVLCLAAVALGGCARPAAPVQVEKVKRVEAAVQPSDEAGVADCQYVGTAMGSSGLYGADAGLGDRNARADALQKARLLGANRVVWIPAAQGYHSTRALARAYKC</sequence>
<reference evidence="2 3" key="1">
    <citation type="submission" date="2024-03" db="EMBL/GenBank/DDBJ databases">
        <title>Novel species of the genus Variovorax.</title>
        <authorList>
            <person name="Liu Q."/>
            <person name="Xin Y.-H."/>
        </authorList>
    </citation>
    <scope>NUCLEOTIDE SEQUENCE [LARGE SCALE GENOMIC DNA]</scope>
    <source>
        <strain evidence="2 3">KACC 18901</strain>
    </source>
</reference>
<accession>A0ABU8XIJ5</accession>
<keyword evidence="1" id="KW-0732">Signal</keyword>
<organism evidence="2 3">
    <name type="scientific">Variovorax robiniae</name>
    <dbReference type="NCBI Taxonomy" id="1836199"/>
    <lineage>
        <taxon>Bacteria</taxon>
        <taxon>Pseudomonadati</taxon>
        <taxon>Pseudomonadota</taxon>
        <taxon>Betaproteobacteria</taxon>
        <taxon>Burkholderiales</taxon>
        <taxon>Comamonadaceae</taxon>
        <taxon>Variovorax</taxon>
    </lineage>
</organism>
<evidence type="ECO:0000313" key="3">
    <source>
        <dbReference type="Proteomes" id="UP001367030"/>
    </source>
</evidence>
<dbReference type="RefSeq" id="WP_340339670.1">
    <property type="nucleotide sequence ID" value="NZ_JBBKZS010000033.1"/>
</dbReference>